<dbReference type="SUPFAM" id="SSF51430">
    <property type="entry name" value="NAD(P)-linked oxidoreductase"/>
    <property type="match status" value="1"/>
</dbReference>
<evidence type="ECO:0000259" key="1">
    <source>
        <dbReference type="Pfam" id="PF00248"/>
    </source>
</evidence>
<name>A0A1I5T4Z3_9BACT</name>
<accession>A0A1I5T4Z3</accession>
<dbReference type="Proteomes" id="UP000199227">
    <property type="component" value="Unassembled WGS sequence"/>
</dbReference>
<dbReference type="PANTHER" id="PTHR43312">
    <property type="entry name" value="D-THREO-ALDOSE 1-DEHYDROGENASE"/>
    <property type="match status" value="1"/>
</dbReference>
<organism evidence="2 3">
    <name type="scientific">Hydrogenimonas thermophila</name>
    <dbReference type="NCBI Taxonomy" id="223786"/>
    <lineage>
        <taxon>Bacteria</taxon>
        <taxon>Pseudomonadati</taxon>
        <taxon>Campylobacterota</taxon>
        <taxon>Epsilonproteobacteria</taxon>
        <taxon>Campylobacterales</taxon>
        <taxon>Hydrogenimonadaceae</taxon>
        <taxon>Hydrogenimonas</taxon>
    </lineage>
</organism>
<dbReference type="InterPro" id="IPR053135">
    <property type="entry name" value="AKR2_Oxidoreductase"/>
</dbReference>
<feature type="domain" description="NADP-dependent oxidoreductase" evidence="1">
    <location>
        <begin position="7"/>
        <end position="251"/>
    </location>
</feature>
<dbReference type="OrthoDB" id="9804790at2"/>
<evidence type="ECO:0000313" key="3">
    <source>
        <dbReference type="Proteomes" id="UP000199227"/>
    </source>
</evidence>
<dbReference type="AlphaFoldDB" id="A0A1I5T4Z3"/>
<dbReference type="EMBL" id="FOXB01000040">
    <property type="protein sequence ID" value="SFP78038.1"/>
    <property type="molecule type" value="Genomic_DNA"/>
</dbReference>
<dbReference type="Pfam" id="PF00248">
    <property type="entry name" value="Aldo_ket_red"/>
    <property type="match status" value="1"/>
</dbReference>
<proteinExistence type="predicted"/>
<protein>
    <submittedName>
        <fullName evidence="2">Aldo/keto reductase family protein</fullName>
    </submittedName>
</protein>
<gene>
    <name evidence="2" type="ORF">SAMN05216234_14016</name>
</gene>
<dbReference type="STRING" id="223786.SAMN05216234_14016"/>
<dbReference type="InterPro" id="IPR023210">
    <property type="entry name" value="NADP_OxRdtase_dom"/>
</dbReference>
<evidence type="ECO:0000313" key="2">
    <source>
        <dbReference type="EMBL" id="SFP78038.1"/>
    </source>
</evidence>
<reference evidence="2 3" key="1">
    <citation type="submission" date="2016-10" db="EMBL/GenBank/DDBJ databases">
        <authorList>
            <person name="de Groot N.N."/>
        </authorList>
    </citation>
    <scope>NUCLEOTIDE SEQUENCE [LARGE SCALE GENOMIC DNA]</scope>
    <source>
        <strain evidence="2 3">EP1-55-1</strain>
    </source>
</reference>
<dbReference type="CDD" id="cd19099">
    <property type="entry name" value="AKR_unchar"/>
    <property type="match status" value="1"/>
</dbReference>
<dbReference type="RefSeq" id="WP_092913653.1">
    <property type="nucleotide sequence ID" value="NZ_FOXB01000040.1"/>
</dbReference>
<dbReference type="Gene3D" id="3.20.20.100">
    <property type="entry name" value="NADP-dependent oxidoreductase domain"/>
    <property type="match status" value="1"/>
</dbReference>
<keyword evidence="3" id="KW-1185">Reference proteome</keyword>
<dbReference type="PANTHER" id="PTHR43312:SF1">
    <property type="entry name" value="NADP-DEPENDENT OXIDOREDUCTASE DOMAIN-CONTAINING PROTEIN"/>
    <property type="match status" value="1"/>
</dbReference>
<dbReference type="InterPro" id="IPR036812">
    <property type="entry name" value="NAD(P)_OxRdtase_dom_sf"/>
</dbReference>
<sequence length="410" mass="46626">MKHFNNIGFGTYRISIKNNEQVESLSYALKNGITVIDTSTNYASGEAEQAIAKAFQNSGVDREEVTIVSKAGYIQGNLLKQVQNGIVEVFDLVPYQEGCYHSIHSDFIKDQISASLQRMETEYIDTYLLHNPEYFLMHHIEREDQVEDARKEMNRRILEAFIALEEEVQNGRIRSYGISSNSFAKSPDSLHFLPYTHLLDLAEEAKAETGSSKHHFNTIQLPINLLETEGLKCAAWAKSKGLKVLANRPLNAFDKKGMHRLASYEKPVEYENTKDALLTVADKYSLSDLRSVVTDLDAITARFTWPGAAEEALQRHTIPFIQGVLAQIPDKRVKSEIIPLLNPFLKNWFEMVKHICSHKTLGYLHDKGFSHIDNPIQHHAIKWLMNRPEIDTVLLGMRSVPYVKEALTLL</sequence>